<reference evidence="10" key="1">
    <citation type="journal article" date="2017" name="Nat. Commun.">
        <title>The North American bullfrog draft genome provides insight into hormonal regulation of long noncoding RNA.</title>
        <authorList>
            <person name="Hammond S.A."/>
            <person name="Warren R.L."/>
            <person name="Vandervalk B.P."/>
            <person name="Kucuk E."/>
            <person name="Khan H."/>
            <person name="Gibb E.A."/>
            <person name="Pandoh P."/>
            <person name="Kirk H."/>
            <person name="Zhao Y."/>
            <person name="Jones M."/>
            <person name="Mungall A.J."/>
            <person name="Coope R."/>
            <person name="Pleasance S."/>
            <person name="Moore R.A."/>
            <person name="Holt R.A."/>
            <person name="Round J.M."/>
            <person name="Ohora S."/>
            <person name="Walle B.V."/>
            <person name="Veldhoen N."/>
            <person name="Helbing C.C."/>
            <person name="Birol I."/>
        </authorList>
    </citation>
    <scope>NUCLEOTIDE SEQUENCE [LARGE SCALE GENOMIC DNA]</scope>
</reference>
<feature type="domain" description="RING-type" evidence="8">
    <location>
        <begin position="44"/>
        <end position="82"/>
    </location>
</feature>
<proteinExistence type="predicted"/>
<keyword evidence="5" id="KW-0472">Membrane</keyword>
<dbReference type="PANTHER" id="PTHR23323">
    <property type="entry name" value="VACUOLAR PROTEIN SORTING-ASSOCIATED PROTEIN"/>
    <property type="match status" value="1"/>
</dbReference>
<dbReference type="Proteomes" id="UP000228934">
    <property type="component" value="Unassembled WGS sequence"/>
</dbReference>
<dbReference type="FunFam" id="3.30.40.10:FF:000258">
    <property type="entry name" value="Vacuolar protein sorting-associated protein 11 homolog"/>
    <property type="match status" value="1"/>
</dbReference>
<evidence type="ECO:0000313" key="9">
    <source>
        <dbReference type="EMBL" id="PIO27475.1"/>
    </source>
</evidence>
<dbReference type="Gene3D" id="3.30.40.10">
    <property type="entry name" value="Zinc/RING finger domain, C3HC4 (zinc finger)"/>
    <property type="match status" value="1"/>
</dbReference>
<evidence type="ECO:0000256" key="2">
    <source>
        <dbReference type="ARBA" id="ARBA00022723"/>
    </source>
</evidence>
<evidence type="ECO:0000256" key="5">
    <source>
        <dbReference type="ARBA" id="ARBA00023136"/>
    </source>
</evidence>
<evidence type="ECO:0000256" key="4">
    <source>
        <dbReference type="ARBA" id="ARBA00022833"/>
    </source>
</evidence>
<dbReference type="InterPro" id="IPR024763">
    <property type="entry name" value="VPS11_C"/>
</dbReference>
<evidence type="ECO:0000256" key="7">
    <source>
        <dbReference type="SAM" id="Coils"/>
    </source>
</evidence>
<name>A0A2G9RI72_AQUCT</name>
<protein>
    <recommendedName>
        <fullName evidence="8">RING-type domain-containing protein</fullName>
    </recommendedName>
</protein>
<accession>A0A2G9RI72</accession>
<dbReference type="PANTHER" id="PTHR23323:SF24">
    <property type="entry name" value="VACUOLAR PROTEIN SORTING-ASSOCIATED PROTEIN 11 HOMOLOG"/>
    <property type="match status" value="1"/>
</dbReference>
<dbReference type="OrthoDB" id="26184at2759"/>
<dbReference type="Pfam" id="PF12451">
    <property type="entry name" value="VPS11_C"/>
    <property type="match status" value="1"/>
</dbReference>
<evidence type="ECO:0000256" key="6">
    <source>
        <dbReference type="PROSITE-ProRule" id="PRU00175"/>
    </source>
</evidence>
<dbReference type="GO" id="GO:0008270">
    <property type="term" value="F:zinc ion binding"/>
    <property type="evidence" value="ECO:0007669"/>
    <property type="project" value="UniProtKB-KW"/>
</dbReference>
<keyword evidence="2" id="KW-0479">Metal-binding</keyword>
<dbReference type="GO" id="GO:0030674">
    <property type="term" value="F:protein-macromolecule adaptor activity"/>
    <property type="evidence" value="ECO:0007669"/>
    <property type="project" value="TreeGrafter"/>
</dbReference>
<dbReference type="GO" id="GO:0048284">
    <property type="term" value="P:organelle fusion"/>
    <property type="evidence" value="ECO:0007669"/>
    <property type="project" value="TreeGrafter"/>
</dbReference>
<keyword evidence="4" id="KW-0862">Zinc</keyword>
<keyword evidence="7" id="KW-0175">Coiled coil</keyword>
<dbReference type="SMART" id="SM00184">
    <property type="entry name" value="RING"/>
    <property type="match status" value="1"/>
</dbReference>
<keyword evidence="10" id="KW-1185">Reference proteome</keyword>
<dbReference type="GO" id="GO:0006904">
    <property type="term" value="P:vesicle docking involved in exocytosis"/>
    <property type="evidence" value="ECO:0007669"/>
    <property type="project" value="TreeGrafter"/>
</dbReference>
<evidence type="ECO:0000313" key="10">
    <source>
        <dbReference type="Proteomes" id="UP000228934"/>
    </source>
</evidence>
<dbReference type="GO" id="GO:0031902">
    <property type="term" value="C:late endosome membrane"/>
    <property type="evidence" value="ECO:0007669"/>
    <property type="project" value="UniProtKB-SubCell"/>
</dbReference>
<organism evidence="9 10">
    <name type="scientific">Aquarana catesbeiana</name>
    <name type="common">American bullfrog</name>
    <name type="synonym">Rana catesbeiana</name>
    <dbReference type="NCBI Taxonomy" id="8400"/>
    <lineage>
        <taxon>Eukaryota</taxon>
        <taxon>Metazoa</taxon>
        <taxon>Chordata</taxon>
        <taxon>Craniata</taxon>
        <taxon>Vertebrata</taxon>
        <taxon>Euteleostomi</taxon>
        <taxon>Amphibia</taxon>
        <taxon>Batrachia</taxon>
        <taxon>Anura</taxon>
        <taxon>Neobatrachia</taxon>
        <taxon>Ranoidea</taxon>
        <taxon>Ranidae</taxon>
        <taxon>Aquarana</taxon>
    </lineage>
</organism>
<dbReference type="GO" id="GO:0007032">
    <property type="term" value="P:endosome organization"/>
    <property type="evidence" value="ECO:0007669"/>
    <property type="project" value="TreeGrafter"/>
</dbReference>
<dbReference type="Pfam" id="PF13923">
    <property type="entry name" value="zf-C3HC4_2"/>
    <property type="match status" value="1"/>
</dbReference>
<evidence type="ECO:0000256" key="1">
    <source>
        <dbReference type="ARBA" id="ARBA00004492"/>
    </source>
</evidence>
<dbReference type="InterPro" id="IPR013083">
    <property type="entry name" value="Znf_RING/FYVE/PHD"/>
</dbReference>
<sequence>MQKLSQQTEEDERTVNKYREETARIRRDIHELRNSPKIFQKTKCSICSSALELPSVHFLCGHSFHQHCFESYADSDSDCPTCLPENRQVLDMIRAQEEKKDLYDHFQHQLKYSNDGFSVVADYFGRGVFNKLTLITDAPTEKSRITKDVGLQRDLLMNTRRNV</sequence>
<dbReference type="InterPro" id="IPR001841">
    <property type="entry name" value="Znf_RING"/>
</dbReference>
<comment type="subcellular location">
    <subcellularLocation>
        <location evidence="1">Late endosome membrane</location>
        <topology evidence="1">Peripheral membrane protein</topology>
        <orientation evidence="1">Cytoplasmic side</orientation>
    </subcellularLocation>
</comment>
<dbReference type="SUPFAM" id="SSF57850">
    <property type="entry name" value="RING/U-box"/>
    <property type="match status" value="1"/>
</dbReference>
<dbReference type="GO" id="GO:0030897">
    <property type="term" value="C:HOPS complex"/>
    <property type="evidence" value="ECO:0007669"/>
    <property type="project" value="TreeGrafter"/>
</dbReference>
<feature type="coiled-coil region" evidence="7">
    <location>
        <begin position="1"/>
        <end position="35"/>
    </location>
</feature>
<dbReference type="EMBL" id="KV943651">
    <property type="protein sequence ID" value="PIO27475.1"/>
    <property type="molecule type" value="Genomic_DNA"/>
</dbReference>
<dbReference type="CDD" id="cd16688">
    <property type="entry name" value="RING-H2_Vps11"/>
    <property type="match status" value="1"/>
</dbReference>
<evidence type="ECO:0000259" key="8">
    <source>
        <dbReference type="PROSITE" id="PS50089"/>
    </source>
</evidence>
<keyword evidence="3 6" id="KW-0863">Zinc-finger</keyword>
<dbReference type="AlphaFoldDB" id="A0A2G9RI72"/>
<dbReference type="GO" id="GO:0007033">
    <property type="term" value="P:vacuole organization"/>
    <property type="evidence" value="ECO:0007669"/>
    <property type="project" value="TreeGrafter"/>
</dbReference>
<gene>
    <name evidence="9" type="ORF">AB205_0028780</name>
</gene>
<evidence type="ECO:0000256" key="3">
    <source>
        <dbReference type="ARBA" id="ARBA00022771"/>
    </source>
</evidence>
<dbReference type="PROSITE" id="PS50089">
    <property type="entry name" value="ZF_RING_2"/>
    <property type="match status" value="1"/>
</dbReference>